<evidence type="ECO:0000313" key="6">
    <source>
        <dbReference type="EMBL" id="CUT03281.1"/>
    </source>
</evidence>
<dbReference type="Proteomes" id="UP000243065">
    <property type="component" value="Unassembled WGS sequence"/>
</dbReference>
<proteinExistence type="predicted"/>
<dbReference type="InterPro" id="IPR007742">
    <property type="entry name" value="NosD_dom"/>
</dbReference>
<dbReference type="NCBIfam" id="TIGR03804">
    <property type="entry name" value="para_beta_helix"/>
    <property type="match status" value="3"/>
</dbReference>
<keyword evidence="4" id="KW-0812">Transmembrane</keyword>
<evidence type="ECO:0000256" key="2">
    <source>
        <dbReference type="ARBA" id="ARBA00022737"/>
    </source>
</evidence>
<keyword evidence="4" id="KW-1133">Transmembrane helix</keyword>
<dbReference type="SUPFAM" id="SSF51126">
    <property type="entry name" value="Pectin lyase-like"/>
    <property type="match status" value="1"/>
</dbReference>
<accession>A0A656DBG9</accession>
<dbReference type="OrthoDB" id="9767990at2"/>
<evidence type="ECO:0000256" key="3">
    <source>
        <dbReference type="ARBA" id="ARBA00022786"/>
    </source>
</evidence>
<evidence type="ECO:0000313" key="7">
    <source>
        <dbReference type="Proteomes" id="UP000243065"/>
    </source>
</evidence>
<dbReference type="InterPro" id="IPR006626">
    <property type="entry name" value="PbH1"/>
</dbReference>
<gene>
    <name evidence="6" type="ORF">JGI24_01275</name>
</gene>
<dbReference type="PANTHER" id="PTHR22990:SF15">
    <property type="entry name" value="F-BOX ONLY PROTEIN 10"/>
    <property type="match status" value="1"/>
</dbReference>
<keyword evidence="2" id="KW-0677">Repeat</keyword>
<evidence type="ECO:0000256" key="4">
    <source>
        <dbReference type="SAM" id="Phobius"/>
    </source>
</evidence>
<organism evidence="6 7">
    <name type="scientific">Kryptobacter tengchongensis</name>
    <dbReference type="NCBI Taxonomy" id="1643429"/>
    <lineage>
        <taxon>Bacteria</taxon>
        <taxon>Pseudomonadati</taxon>
        <taxon>Candidatus Kryptoniota</taxon>
        <taxon>Candidatus Kryptobacter</taxon>
    </lineage>
</organism>
<feature type="transmembrane region" description="Helical" evidence="4">
    <location>
        <begin position="435"/>
        <end position="455"/>
    </location>
</feature>
<dbReference type="SMART" id="SM00710">
    <property type="entry name" value="PbH1"/>
    <property type="match status" value="8"/>
</dbReference>
<dbReference type="PANTHER" id="PTHR22990">
    <property type="entry name" value="F-BOX ONLY PROTEIN"/>
    <property type="match status" value="1"/>
</dbReference>
<feature type="domain" description="Carbohydrate-binding/sugar hydrolysis" evidence="5">
    <location>
        <begin position="41"/>
        <end position="188"/>
    </location>
</feature>
<dbReference type="NCBIfam" id="TIGR04247">
    <property type="entry name" value="NosD_copper_fam"/>
    <property type="match status" value="1"/>
</dbReference>
<keyword evidence="4" id="KW-0472">Membrane</keyword>
<dbReference type="Pfam" id="PF05048">
    <property type="entry name" value="NosD"/>
    <property type="match status" value="2"/>
</dbReference>
<dbReference type="InterPro" id="IPR022441">
    <property type="entry name" value="Para_beta_helix_rpt-2"/>
</dbReference>
<dbReference type="InterPro" id="IPR051550">
    <property type="entry name" value="SCF-Subunits/Alg-Epimerases"/>
</dbReference>
<reference evidence="6 7" key="1">
    <citation type="submission" date="2015-11" db="EMBL/GenBank/DDBJ databases">
        <authorList>
            <person name="Varghese N."/>
        </authorList>
    </citation>
    <scope>NUCLEOTIDE SEQUENCE [LARGE SCALE GENOMIC DNA]</scope>
    <source>
        <strain evidence="6 7">JGI-24</strain>
    </source>
</reference>
<dbReference type="AlphaFoldDB" id="A0A656DBG9"/>
<dbReference type="SMART" id="SM00722">
    <property type="entry name" value="CASH"/>
    <property type="match status" value="1"/>
</dbReference>
<dbReference type="InterPro" id="IPR006633">
    <property type="entry name" value="Carb-bd_sugar_hydrolysis-dom"/>
</dbReference>
<evidence type="ECO:0000259" key="5">
    <source>
        <dbReference type="SMART" id="SM00722"/>
    </source>
</evidence>
<dbReference type="InterPro" id="IPR026464">
    <property type="entry name" value="NosD_copper_fam"/>
</dbReference>
<dbReference type="RefSeq" id="WP_072150624.1">
    <property type="nucleotide sequence ID" value="NZ_CZVU01000063.1"/>
</dbReference>
<dbReference type="InterPro" id="IPR012334">
    <property type="entry name" value="Pectin_lyas_fold"/>
</dbReference>
<sequence>MREFFKHIFLFLFSFGLLNAEVLKVGGKYDFKSIKDALAVAKPHDTIYVYPGEYYGNIFIDKPIVLIGIGRPWIKGENWGSTVTVLADSCVINGFKITGGGNLLQKEDSGILLKSASYNKVENNLLEDVLFGIYFFASNNNVVRHNTIIGRPYLGIGERGSGLHIWNSRGNLIEENFITKVRDGMYIQEASNNFIRRNYATDLRYGIHYMFSDSNSFEENVFIDNVVGGAVMYSRHIYFKRNIFARNRGFSSYGLLLQSCDYCVAEENYVLDNSIGLHFEGTNYNVIRRNLIQNNDLAIVLFASANYDKIYENNFIGNLALIRTIGNPKTTLFSYEGKGNYWDGYLGYDLDDDGVGDVKFRLTNVFEYIQGKYPIIQLYLSSPSAKAIELAERAMPIIKSFKIYDEHPLMKKVDLPDLSYLVKRGKIEKLEKERIAFVSVSFITLCIFIPFLTLVMKSKRLRKIYAFG</sequence>
<comment type="pathway">
    <text evidence="1">Protein modification; protein ubiquitination.</text>
</comment>
<keyword evidence="3" id="KW-0833">Ubl conjugation pathway</keyword>
<name>A0A656DBG9_KRYT1</name>
<protein>
    <submittedName>
        <fullName evidence="6">Nitrous oxidase accessory protein</fullName>
    </submittedName>
</protein>
<dbReference type="InterPro" id="IPR011050">
    <property type="entry name" value="Pectin_lyase_fold/virulence"/>
</dbReference>
<dbReference type="EMBL" id="CZVU01000063">
    <property type="protein sequence ID" value="CUT03281.1"/>
    <property type="molecule type" value="Genomic_DNA"/>
</dbReference>
<dbReference type="Gene3D" id="2.160.20.10">
    <property type="entry name" value="Single-stranded right-handed beta-helix, Pectin lyase-like"/>
    <property type="match status" value="1"/>
</dbReference>
<keyword evidence="7" id="KW-1185">Reference proteome</keyword>
<evidence type="ECO:0000256" key="1">
    <source>
        <dbReference type="ARBA" id="ARBA00004906"/>
    </source>
</evidence>